<dbReference type="EMBL" id="UINC01188910">
    <property type="protein sequence ID" value="SVE02350.1"/>
    <property type="molecule type" value="Genomic_DNA"/>
</dbReference>
<proteinExistence type="predicted"/>
<organism evidence="1">
    <name type="scientific">marine metagenome</name>
    <dbReference type="NCBI Taxonomy" id="408172"/>
    <lineage>
        <taxon>unclassified sequences</taxon>
        <taxon>metagenomes</taxon>
        <taxon>ecological metagenomes</taxon>
    </lineage>
</organism>
<reference evidence="1" key="1">
    <citation type="submission" date="2018-05" db="EMBL/GenBank/DDBJ databases">
        <authorList>
            <person name="Lanie J.A."/>
            <person name="Ng W.-L."/>
            <person name="Kazmierczak K.M."/>
            <person name="Andrzejewski T.M."/>
            <person name="Davidsen T.M."/>
            <person name="Wayne K.J."/>
            <person name="Tettelin H."/>
            <person name="Glass J.I."/>
            <person name="Rusch D."/>
            <person name="Podicherti R."/>
            <person name="Tsui H.-C.T."/>
            <person name="Winkler M.E."/>
        </authorList>
    </citation>
    <scope>NUCLEOTIDE SEQUENCE</scope>
</reference>
<protein>
    <submittedName>
        <fullName evidence="1">Uncharacterized protein</fullName>
    </submittedName>
</protein>
<sequence length="123" mass="14314">MSKKRDKDVLIIPTKEEIDKEFPKFDDSIYSSQAIIDMIDKHIAFNKKHGLSTESIQRIDTINSLWCIAEDMRLRKEAGEFPTYMEAYRWAAKHITQNGKTFKAYSLQNEYHKAKTKGLVGLD</sequence>
<evidence type="ECO:0000313" key="1">
    <source>
        <dbReference type="EMBL" id="SVE02350.1"/>
    </source>
</evidence>
<name>A0A383A454_9ZZZZ</name>
<accession>A0A383A454</accession>
<gene>
    <name evidence="1" type="ORF">METZ01_LOCUS455204</name>
</gene>
<dbReference type="AlphaFoldDB" id="A0A383A454"/>